<evidence type="ECO:0000313" key="4">
    <source>
        <dbReference type="Proteomes" id="UP000199608"/>
    </source>
</evidence>
<dbReference type="CDD" id="cd10550">
    <property type="entry name" value="DMSOR_beta_like"/>
    <property type="match status" value="1"/>
</dbReference>
<dbReference type="GO" id="GO:0016491">
    <property type="term" value="F:oxidoreductase activity"/>
    <property type="evidence" value="ECO:0007669"/>
    <property type="project" value="UniProtKB-KW"/>
</dbReference>
<organism evidence="3 4">
    <name type="scientific">Desulfobacula phenolica</name>
    <dbReference type="NCBI Taxonomy" id="90732"/>
    <lineage>
        <taxon>Bacteria</taxon>
        <taxon>Pseudomonadati</taxon>
        <taxon>Thermodesulfobacteriota</taxon>
        <taxon>Desulfobacteria</taxon>
        <taxon>Desulfobacterales</taxon>
        <taxon>Desulfobacteraceae</taxon>
        <taxon>Desulfobacula</taxon>
    </lineage>
</organism>
<evidence type="ECO:0000259" key="2">
    <source>
        <dbReference type="PROSITE" id="PS51379"/>
    </source>
</evidence>
<dbReference type="InterPro" id="IPR011766">
    <property type="entry name" value="TPP_enzyme_TPP-bd"/>
</dbReference>
<dbReference type="PANTHER" id="PTHR42897:SF1">
    <property type="entry name" value="2-OXOACID OXIDOREDUCTASE (FERREDOXIN)"/>
    <property type="match status" value="1"/>
</dbReference>
<dbReference type="RefSeq" id="WP_014959497.1">
    <property type="nucleotide sequence ID" value="NZ_FNLL01000010.1"/>
</dbReference>
<dbReference type="Pfam" id="PF13247">
    <property type="entry name" value="Fer4_11"/>
    <property type="match status" value="1"/>
</dbReference>
<keyword evidence="4" id="KW-1185">Reference proteome</keyword>
<accession>A0A1H2J3X9</accession>
<proteinExistence type="predicted"/>
<dbReference type="GO" id="GO:0030976">
    <property type="term" value="F:thiamine pyrophosphate binding"/>
    <property type="evidence" value="ECO:0007669"/>
    <property type="project" value="InterPro"/>
</dbReference>
<evidence type="ECO:0000313" key="3">
    <source>
        <dbReference type="EMBL" id="SDU51163.1"/>
    </source>
</evidence>
<name>A0A1H2J3X9_9BACT</name>
<dbReference type="Gene3D" id="3.30.70.20">
    <property type="match status" value="2"/>
</dbReference>
<dbReference type="PANTHER" id="PTHR42897">
    <property type="entry name" value="PYRUVATE SYNTHASE SUBUNIT PORB"/>
    <property type="match status" value="1"/>
</dbReference>
<dbReference type="InterPro" id="IPR029061">
    <property type="entry name" value="THDP-binding"/>
</dbReference>
<feature type="domain" description="4Fe-4S ferredoxin-type" evidence="2">
    <location>
        <begin position="6"/>
        <end position="25"/>
    </location>
</feature>
<dbReference type="GO" id="GO:0044281">
    <property type="term" value="P:small molecule metabolic process"/>
    <property type="evidence" value="ECO:0007669"/>
    <property type="project" value="UniProtKB-ARBA"/>
</dbReference>
<dbReference type="SUPFAM" id="SSF54862">
    <property type="entry name" value="4Fe-4S ferredoxins"/>
    <property type="match status" value="1"/>
</dbReference>
<dbReference type="SUPFAM" id="SSF52518">
    <property type="entry name" value="Thiamin diphosphate-binding fold (THDP-binding)"/>
    <property type="match status" value="1"/>
</dbReference>
<evidence type="ECO:0000256" key="1">
    <source>
        <dbReference type="ARBA" id="ARBA00023002"/>
    </source>
</evidence>
<dbReference type="PROSITE" id="PS51379">
    <property type="entry name" value="4FE4S_FER_2"/>
    <property type="match status" value="2"/>
</dbReference>
<reference evidence="4" key="1">
    <citation type="submission" date="2016-10" db="EMBL/GenBank/DDBJ databases">
        <authorList>
            <person name="Varghese N."/>
            <person name="Submissions S."/>
        </authorList>
    </citation>
    <scope>NUCLEOTIDE SEQUENCE [LARGE SCALE GENOMIC DNA]</scope>
    <source>
        <strain evidence="4">DSM 3384</strain>
    </source>
</reference>
<sequence>MGKSYSTIAFDPDKCDGCDDCVNACALIYDEEGSIENSRIQLAKDENKKFGLALCRQCAEPECVQNCPVGALSKDPDTGVISCNDSCIGCKICTLSCAYAGITINAITKRVMKCDLCGGDPACTKACEKGALKFLKNNEMFKSWGDKEDLVAPGISSCLGCNTELVFRHTLRKVGSNTILAIPPGCTAGVGAVGVNGVTATKVPSFHPLLTNTSSMLAGIKRYYNRIGRDITMMAFAGDGGTADVGFQSLSGAAERGEQMIYICIDNEGYMNTGVQRSSTTPYGAWTTTTPVGSALKGKTRDAKYLPIIMMMHNCEYVATASTSFMDDYYEKLDKAYEASKKGMAYLHVFSPCPTGWRFPPEKLIEVGRKAVESNIVPLWEYTNATKKLEFTHPVDDPVSIKDYLFLIGKYKHLDEAQLEFIEQNRDRRIEMLKNISNS</sequence>
<dbReference type="InterPro" id="IPR051479">
    <property type="entry name" value="PorB-like"/>
</dbReference>
<feature type="domain" description="4Fe-4S ferredoxin-type" evidence="2">
    <location>
        <begin position="77"/>
        <end position="107"/>
    </location>
</feature>
<dbReference type="Pfam" id="PF12837">
    <property type="entry name" value="Fer4_6"/>
    <property type="match status" value="1"/>
</dbReference>
<dbReference type="Proteomes" id="UP000199608">
    <property type="component" value="Unassembled WGS sequence"/>
</dbReference>
<dbReference type="CDD" id="cd03376">
    <property type="entry name" value="TPP_PFOR_porB_like"/>
    <property type="match status" value="1"/>
</dbReference>
<dbReference type="EMBL" id="FNLL01000010">
    <property type="protein sequence ID" value="SDU51163.1"/>
    <property type="molecule type" value="Genomic_DNA"/>
</dbReference>
<dbReference type="InterPro" id="IPR017896">
    <property type="entry name" value="4Fe4S_Fe-S-bd"/>
</dbReference>
<dbReference type="Gene3D" id="3.40.50.970">
    <property type="match status" value="1"/>
</dbReference>
<keyword evidence="1" id="KW-0560">Oxidoreductase</keyword>
<protein>
    <submittedName>
        <fullName evidence="3">Phenylglyoxylate:acceptor oxidoreductase PadI subunit</fullName>
    </submittedName>
</protein>
<dbReference type="AlphaFoldDB" id="A0A1H2J3X9"/>
<gene>
    <name evidence="3" type="ORF">SAMN04487931_110159</name>
</gene>
<dbReference type="Pfam" id="PF02775">
    <property type="entry name" value="TPP_enzyme_C"/>
    <property type="match status" value="1"/>
</dbReference>